<proteinExistence type="predicted"/>
<dbReference type="Pfam" id="PF01370">
    <property type="entry name" value="Epimerase"/>
    <property type="match status" value="1"/>
</dbReference>
<dbReference type="PATRIC" id="fig|1435051.3.peg.322"/>
<evidence type="ECO:0000313" key="6">
    <source>
        <dbReference type="EMBL" id="ETY72311.1"/>
    </source>
</evidence>
<gene>
    <name evidence="6" type="ORF">BMOU_0329</name>
</gene>
<dbReference type="AlphaFoldDB" id="W4NCU5"/>
<accession>W4NCU5</accession>
<evidence type="ECO:0000259" key="5">
    <source>
        <dbReference type="Pfam" id="PF01370"/>
    </source>
</evidence>
<feature type="domain" description="NAD-dependent epimerase/dehydratase" evidence="5">
    <location>
        <begin position="33"/>
        <end position="284"/>
    </location>
</feature>
<evidence type="ECO:0000256" key="2">
    <source>
        <dbReference type="ARBA" id="ARBA00022793"/>
    </source>
</evidence>
<dbReference type="InterPro" id="IPR036291">
    <property type="entry name" value="NAD(P)-bd_dom_sf"/>
</dbReference>
<sequence length="358" mass="39446">MPDQRLQSRLYQDDLSYYAALPIDWSRLNGKTIAISGATGMIGTFLIDVLMRRNAETDFQCDVIAIGRSAERIRARFPYADDGHFHAVQMDVSVPGACPDMPADIVVHLASTTHPRAYATEPVATITSNVIGLKNLLDYVCRSDAAHRGDGIDFVFASSVEVYGQNRGDTERFDERYCGYIDANTLRAGYPEAKRLGESLCQAYREQYGVRPVMPRIARTYGPTLHTDDSKALSQFMHRGLAGEDIILKSEGAQRYSYAYVGDTVSGLLYCMVQGKVGEAYNIADSGSDCRLRDLAALVAECCGVKVRFELPDEVEAKGYSKATLALMDGGKLAGLGWKAKYSIRQGIERTLRAMRGI</sequence>
<keyword evidence="4" id="KW-0456">Lyase</keyword>
<dbReference type="OrthoDB" id="9801785at2"/>
<dbReference type="GO" id="GO:0042732">
    <property type="term" value="P:D-xylose metabolic process"/>
    <property type="evidence" value="ECO:0007669"/>
    <property type="project" value="InterPro"/>
</dbReference>
<dbReference type="eggNOG" id="COG0451">
    <property type="taxonomic scope" value="Bacteria"/>
</dbReference>
<comment type="cofactor">
    <cofactor evidence="1">
        <name>NAD(+)</name>
        <dbReference type="ChEBI" id="CHEBI:57540"/>
    </cofactor>
</comment>
<dbReference type="PANTHER" id="PTHR43078">
    <property type="entry name" value="UDP-GLUCURONIC ACID DECARBOXYLASE-RELATED"/>
    <property type="match status" value="1"/>
</dbReference>
<evidence type="ECO:0000256" key="3">
    <source>
        <dbReference type="ARBA" id="ARBA00023027"/>
    </source>
</evidence>
<dbReference type="PANTHER" id="PTHR43078:SF6">
    <property type="entry name" value="UDP-GLUCURONIC ACID DECARBOXYLASE 1"/>
    <property type="match status" value="1"/>
</dbReference>
<dbReference type="GO" id="GO:0070403">
    <property type="term" value="F:NAD+ binding"/>
    <property type="evidence" value="ECO:0007669"/>
    <property type="project" value="InterPro"/>
</dbReference>
<dbReference type="EMBL" id="AZMV01000001">
    <property type="protein sequence ID" value="ETY72311.1"/>
    <property type="molecule type" value="Genomic_DNA"/>
</dbReference>
<dbReference type="SUPFAM" id="SSF51735">
    <property type="entry name" value="NAD(P)-binding Rossmann-fold domains"/>
    <property type="match status" value="1"/>
</dbReference>
<evidence type="ECO:0000256" key="1">
    <source>
        <dbReference type="ARBA" id="ARBA00001911"/>
    </source>
</evidence>
<dbReference type="GeneID" id="97503188"/>
<dbReference type="STRING" id="1435051.BMOU_0329"/>
<evidence type="ECO:0000313" key="7">
    <source>
        <dbReference type="Proteomes" id="UP000019155"/>
    </source>
</evidence>
<dbReference type="InterPro" id="IPR001509">
    <property type="entry name" value="Epimerase_deHydtase"/>
</dbReference>
<dbReference type="GO" id="GO:0005737">
    <property type="term" value="C:cytoplasm"/>
    <property type="evidence" value="ECO:0007669"/>
    <property type="project" value="TreeGrafter"/>
</dbReference>
<dbReference type="RefSeq" id="WP_081738448.1">
    <property type="nucleotide sequence ID" value="NZ_AZMV01000001.1"/>
</dbReference>
<evidence type="ECO:0000256" key="4">
    <source>
        <dbReference type="ARBA" id="ARBA00023239"/>
    </source>
</evidence>
<dbReference type="Gene3D" id="3.40.50.720">
    <property type="entry name" value="NAD(P)-binding Rossmann-like Domain"/>
    <property type="match status" value="1"/>
</dbReference>
<organism evidence="6 7">
    <name type="scientific">Bifidobacterium moukalabense DSM 27321</name>
    <dbReference type="NCBI Taxonomy" id="1435051"/>
    <lineage>
        <taxon>Bacteria</taxon>
        <taxon>Bacillati</taxon>
        <taxon>Actinomycetota</taxon>
        <taxon>Actinomycetes</taxon>
        <taxon>Bifidobacteriales</taxon>
        <taxon>Bifidobacteriaceae</taxon>
        <taxon>Bifidobacterium</taxon>
    </lineage>
</organism>
<keyword evidence="7" id="KW-1185">Reference proteome</keyword>
<keyword evidence="3" id="KW-0520">NAD</keyword>
<dbReference type="Proteomes" id="UP000019155">
    <property type="component" value="Unassembled WGS sequence"/>
</dbReference>
<keyword evidence="2" id="KW-0210">Decarboxylase</keyword>
<dbReference type="InterPro" id="IPR044516">
    <property type="entry name" value="UXS-like"/>
</dbReference>
<comment type="caution">
    <text evidence="6">The sequence shown here is derived from an EMBL/GenBank/DDBJ whole genome shotgun (WGS) entry which is preliminary data.</text>
</comment>
<dbReference type="GO" id="GO:0048040">
    <property type="term" value="F:UDP-glucuronate decarboxylase activity"/>
    <property type="evidence" value="ECO:0007669"/>
    <property type="project" value="TreeGrafter"/>
</dbReference>
<protein>
    <submittedName>
        <fullName evidence="6">dTDP-glucose 4,6-dehydratase</fullName>
    </submittedName>
</protein>
<name>W4NCU5_9BIFI</name>
<reference evidence="6 7" key="1">
    <citation type="journal article" date="2014" name="Genome Announc.">
        <title>The Genome Sequence of Bifidobacterium moukalabense DSM 27321 Highlights the Close Phylogenetic Relatedness with the Bifidobacterium dentium Taxon.</title>
        <authorList>
            <person name="Lugli G.A."/>
            <person name="Duranti S."/>
            <person name="Milani C."/>
            <person name="Turroni F."/>
            <person name="Viappiani A."/>
            <person name="Mangifesta M."/>
            <person name="van Sinderen D."/>
            <person name="Ventura M."/>
        </authorList>
    </citation>
    <scope>NUCLEOTIDE SEQUENCE [LARGE SCALE GENOMIC DNA]</scope>
    <source>
        <strain evidence="6 7">DSM 27321</strain>
    </source>
</reference>